<sequence>MWLSILSNFRPLMNLHNSRGYGLRHFVLRSFPHLLEHHQDPNSKLLSQLCCGDITVTATTLPFNLSGRITYSL</sequence>
<evidence type="ECO:0000313" key="1">
    <source>
        <dbReference type="EMBL" id="KAF9521539.1"/>
    </source>
</evidence>
<dbReference type="EMBL" id="MU158031">
    <property type="protein sequence ID" value="KAF9521539.1"/>
    <property type="molecule type" value="Genomic_DNA"/>
</dbReference>
<proteinExistence type="predicted"/>
<reference evidence="1" key="1">
    <citation type="submission" date="2020-11" db="EMBL/GenBank/DDBJ databases">
        <authorList>
            <consortium name="DOE Joint Genome Institute"/>
            <person name="Ahrendt S."/>
            <person name="Riley R."/>
            <person name="Andreopoulos W."/>
            <person name="Labutti K."/>
            <person name="Pangilinan J."/>
            <person name="Ruiz-Duenas F.J."/>
            <person name="Barrasa J.M."/>
            <person name="Sanchez-Garcia M."/>
            <person name="Camarero S."/>
            <person name="Miyauchi S."/>
            <person name="Serrano A."/>
            <person name="Linde D."/>
            <person name="Babiker R."/>
            <person name="Drula E."/>
            <person name="Ayuso-Fernandez I."/>
            <person name="Pacheco R."/>
            <person name="Padilla G."/>
            <person name="Ferreira P."/>
            <person name="Barriuso J."/>
            <person name="Kellner H."/>
            <person name="Castanera R."/>
            <person name="Alfaro M."/>
            <person name="Ramirez L."/>
            <person name="Pisabarro A.G."/>
            <person name="Kuo A."/>
            <person name="Tritt A."/>
            <person name="Lipzen A."/>
            <person name="He G."/>
            <person name="Yan M."/>
            <person name="Ng V."/>
            <person name="Cullen D."/>
            <person name="Martin F."/>
            <person name="Rosso M.-N."/>
            <person name="Henrissat B."/>
            <person name="Hibbett D."/>
            <person name="Martinez A.T."/>
            <person name="Grigoriev I.V."/>
        </authorList>
    </citation>
    <scope>NUCLEOTIDE SEQUENCE</scope>
    <source>
        <strain evidence="1">CBS 506.95</strain>
    </source>
</reference>
<gene>
    <name evidence="1" type="ORF">CPB83DRAFT_865433</name>
</gene>
<name>A0A9P6JHV9_9AGAR</name>
<protein>
    <submittedName>
        <fullName evidence="1">Uncharacterized protein</fullName>
    </submittedName>
</protein>
<organism evidence="1 2">
    <name type="scientific">Crepidotus variabilis</name>
    <dbReference type="NCBI Taxonomy" id="179855"/>
    <lineage>
        <taxon>Eukaryota</taxon>
        <taxon>Fungi</taxon>
        <taxon>Dikarya</taxon>
        <taxon>Basidiomycota</taxon>
        <taxon>Agaricomycotina</taxon>
        <taxon>Agaricomycetes</taxon>
        <taxon>Agaricomycetidae</taxon>
        <taxon>Agaricales</taxon>
        <taxon>Agaricineae</taxon>
        <taxon>Crepidotaceae</taxon>
        <taxon>Crepidotus</taxon>
    </lineage>
</organism>
<dbReference type="Proteomes" id="UP000807306">
    <property type="component" value="Unassembled WGS sequence"/>
</dbReference>
<comment type="caution">
    <text evidence="1">The sequence shown here is derived from an EMBL/GenBank/DDBJ whole genome shotgun (WGS) entry which is preliminary data.</text>
</comment>
<keyword evidence="2" id="KW-1185">Reference proteome</keyword>
<dbReference type="AlphaFoldDB" id="A0A9P6JHV9"/>
<accession>A0A9P6JHV9</accession>
<evidence type="ECO:0000313" key="2">
    <source>
        <dbReference type="Proteomes" id="UP000807306"/>
    </source>
</evidence>